<dbReference type="EnsemblPlants" id="Pp3c2_8860V3.1">
    <property type="protein sequence ID" value="PAC:32933143.CDS.1"/>
    <property type="gene ID" value="Pp3c2_8860"/>
</dbReference>
<evidence type="ECO:0000313" key="3">
    <source>
        <dbReference type="Proteomes" id="UP000006727"/>
    </source>
</evidence>
<evidence type="ECO:0000313" key="2">
    <source>
        <dbReference type="EnsemblPlants" id="PAC:32933143.CDS.1"/>
    </source>
</evidence>
<organism evidence="1">
    <name type="scientific">Physcomitrium patens</name>
    <name type="common">Spreading-leaved earth moss</name>
    <name type="synonym">Physcomitrella patens</name>
    <dbReference type="NCBI Taxonomy" id="3218"/>
    <lineage>
        <taxon>Eukaryota</taxon>
        <taxon>Viridiplantae</taxon>
        <taxon>Streptophyta</taxon>
        <taxon>Embryophyta</taxon>
        <taxon>Bryophyta</taxon>
        <taxon>Bryophytina</taxon>
        <taxon>Bryopsida</taxon>
        <taxon>Funariidae</taxon>
        <taxon>Funariales</taxon>
        <taxon>Funariaceae</taxon>
        <taxon>Physcomitrium</taxon>
    </lineage>
</organism>
<gene>
    <name evidence="1" type="ORF">PHYPA_002403</name>
</gene>
<protein>
    <submittedName>
        <fullName evidence="1 2">Uncharacterized protein</fullName>
    </submittedName>
</protein>
<dbReference type="HOGENOM" id="CLU_1996475_0_0_1"/>
<proteinExistence type="predicted"/>
<dbReference type="EMBL" id="ABEU02000002">
    <property type="protein sequence ID" value="PNR59611.1"/>
    <property type="molecule type" value="Genomic_DNA"/>
</dbReference>
<sequence>MNRKPGPRSLPGVKATSGRWCDSAWKDCPSSQALKVRQKLSFFFLLFPVLKGKRWLNPVIYDPGSALRNAESSWMPQRRRKTSTTVPHGKICDLLILLLADRNPKQNRLGGLLNHHTGQRMAPQR</sequence>
<evidence type="ECO:0000313" key="1">
    <source>
        <dbReference type="EMBL" id="PNR59611.1"/>
    </source>
</evidence>
<reference evidence="1 3" key="2">
    <citation type="journal article" date="2018" name="Plant J.">
        <title>The Physcomitrella patens chromosome-scale assembly reveals moss genome structure and evolution.</title>
        <authorList>
            <person name="Lang D."/>
            <person name="Ullrich K.K."/>
            <person name="Murat F."/>
            <person name="Fuchs J."/>
            <person name="Jenkins J."/>
            <person name="Haas F.B."/>
            <person name="Piednoel M."/>
            <person name="Gundlach H."/>
            <person name="Van Bel M."/>
            <person name="Meyberg R."/>
            <person name="Vives C."/>
            <person name="Morata J."/>
            <person name="Symeonidi A."/>
            <person name="Hiss M."/>
            <person name="Muchero W."/>
            <person name="Kamisugi Y."/>
            <person name="Saleh O."/>
            <person name="Blanc G."/>
            <person name="Decker E.L."/>
            <person name="van Gessel N."/>
            <person name="Grimwood J."/>
            <person name="Hayes R.D."/>
            <person name="Graham S.W."/>
            <person name="Gunter L.E."/>
            <person name="McDaniel S.F."/>
            <person name="Hoernstein S.N.W."/>
            <person name="Larsson A."/>
            <person name="Li F.W."/>
            <person name="Perroud P.F."/>
            <person name="Phillips J."/>
            <person name="Ranjan P."/>
            <person name="Rokshar D.S."/>
            <person name="Rothfels C.J."/>
            <person name="Schneider L."/>
            <person name="Shu S."/>
            <person name="Stevenson D.W."/>
            <person name="Thummler F."/>
            <person name="Tillich M."/>
            <person name="Villarreal Aguilar J.C."/>
            <person name="Widiez T."/>
            <person name="Wong G.K."/>
            <person name="Wymore A."/>
            <person name="Zhang Y."/>
            <person name="Zimmer A.D."/>
            <person name="Quatrano R.S."/>
            <person name="Mayer K.F.X."/>
            <person name="Goodstein D."/>
            <person name="Casacuberta J.M."/>
            <person name="Vandepoele K."/>
            <person name="Reski R."/>
            <person name="Cuming A.C."/>
            <person name="Tuskan G.A."/>
            <person name="Maumus F."/>
            <person name="Salse J."/>
            <person name="Schmutz J."/>
            <person name="Rensing S.A."/>
        </authorList>
    </citation>
    <scope>NUCLEOTIDE SEQUENCE [LARGE SCALE GENOMIC DNA]</scope>
    <source>
        <strain evidence="2 3">cv. Gransden 2004</strain>
    </source>
</reference>
<dbReference type="Gramene" id="Pp3c2_8860V3.1">
    <property type="protein sequence ID" value="PAC:32933143.CDS.1"/>
    <property type="gene ID" value="Pp3c2_8860"/>
</dbReference>
<dbReference type="AlphaFoldDB" id="A9SJ23"/>
<name>A9SJ23_PHYPA</name>
<reference evidence="2" key="3">
    <citation type="submission" date="2020-12" db="UniProtKB">
        <authorList>
            <consortium name="EnsemblPlants"/>
        </authorList>
    </citation>
    <scope>IDENTIFICATION</scope>
</reference>
<dbReference type="PaxDb" id="3218-PP1S84_11V6.1"/>
<dbReference type="Proteomes" id="UP000006727">
    <property type="component" value="Chromosome 2"/>
</dbReference>
<keyword evidence="3" id="KW-1185">Reference proteome</keyword>
<accession>A9SJ23</accession>
<dbReference type="InParanoid" id="A9SJ23"/>
<reference evidence="1 3" key="1">
    <citation type="journal article" date="2008" name="Science">
        <title>The Physcomitrella genome reveals evolutionary insights into the conquest of land by plants.</title>
        <authorList>
            <person name="Rensing S."/>
            <person name="Lang D."/>
            <person name="Zimmer A."/>
            <person name="Terry A."/>
            <person name="Salamov A."/>
            <person name="Shapiro H."/>
            <person name="Nishiyama T."/>
            <person name="Perroud P.-F."/>
            <person name="Lindquist E."/>
            <person name="Kamisugi Y."/>
            <person name="Tanahashi T."/>
            <person name="Sakakibara K."/>
            <person name="Fujita T."/>
            <person name="Oishi K."/>
            <person name="Shin-I T."/>
            <person name="Kuroki Y."/>
            <person name="Toyoda A."/>
            <person name="Suzuki Y."/>
            <person name="Hashimoto A."/>
            <person name="Yamaguchi K."/>
            <person name="Sugano A."/>
            <person name="Kohara Y."/>
            <person name="Fujiyama A."/>
            <person name="Anterola A."/>
            <person name="Aoki S."/>
            <person name="Ashton N."/>
            <person name="Barbazuk W.B."/>
            <person name="Barker E."/>
            <person name="Bennetzen J."/>
            <person name="Bezanilla M."/>
            <person name="Blankenship R."/>
            <person name="Cho S.H."/>
            <person name="Dutcher S."/>
            <person name="Estelle M."/>
            <person name="Fawcett J.A."/>
            <person name="Gundlach H."/>
            <person name="Hanada K."/>
            <person name="Heyl A."/>
            <person name="Hicks K.A."/>
            <person name="Hugh J."/>
            <person name="Lohr M."/>
            <person name="Mayer K."/>
            <person name="Melkozernov A."/>
            <person name="Murata T."/>
            <person name="Nelson D."/>
            <person name="Pils B."/>
            <person name="Prigge M."/>
            <person name="Reiss B."/>
            <person name="Renner T."/>
            <person name="Rombauts S."/>
            <person name="Rushton P."/>
            <person name="Sanderfoot A."/>
            <person name="Schween G."/>
            <person name="Shiu S.-H."/>
            <person name="Stueber K."/>
            <person name="Theodoulou F.L."/>
            <person name="Tu H."/>
            <person name="Van de Peer Y."/>
            <person name="Verrier P.J."/>
            <person name="Waters E."/>
            <person name="Wood A."/>
            <person name="Yang L."/>
            <person name="Cove D."/>
            <person name="Cuming A."/>
            <person name="Hasebe M."/>
            <person name="Lucas S."/>
            <person name="Mishler D.B."/>
            <person name="Reski R."/>
            <person name="Grigoriev I."/>
            <person name="Quatrano R.S."/>
            <person name="Boore J.L."/>
        </authorList>
    </citation>
    <scope>NUCLEOTIDE SEQUENCE [LARGE SCALE GENOMIC DNA]</scope>
    <source>
        <strain evidence="2 3">cv. Gransden 2004</strain>
    </source>
</reference>